<keyword evidence="2 8" id="KW-0436">Ligase</keyword>
<dbReference type="EC" id="3.5.1.2" evidence="8"/>
<organism evidence="9">
    <name type="scientific">uncultured Acidobacteriota bacterium</name>
    <dbReference type="NCBI Taxonomy" id="171953"/>
    <lineage>
        <taxon>Bacteria</taxon>
        <taxon>Pseudomonadati</taxon>
        <taxon>Acidobacteriota</taxon>
        <taxon>environmental samples</taxon>
    </lineage>
</organism>
<dbReference type="PIRSF" id="PIRSF001586">
    <property type="entry name" value="FGAM_synth_I"/>
    <property type="match status" value="1"/>
</dbReference>
<dbReference type="GO" id="GO:0004642">
    <property type="term" value="F:phosphoribosylformylglycinamidine synthase activity"/>
    <property type="evidence" value="ECO:0007669"/>
    <property type="project" value="UniProtKB-UniRule"/>
</dbReference>
<comment type="function">
    <text evidence="8">Part of the phosphoribosylformylglycinamidine synthase complex involved in the purines biosynthetic pathway. Catalyzes the ATP-dependent conversion of formylglycinamide ribonucleotide (FGAR) and glutamine to yield formylglycinamidine ribonucleotide (FGAM) and glutamate. The FGAM synthase complex is composed of three subunits. PurQ produces an ammonia molecule by converting glutamine to glutamate. PurL transfers the ammonia molecule to FGAR to form FGAM in an ATP-dependent manner. PurS interacts with PurQ and PurL and is thought to assist in the transfer of the ammonia molecule from PurQ to PurL.</text>
</comment>
<dbReference type="GO" id="GO:0006189">
    <property type="term" value="P:'de novo' IMP biosynthetic process"/>
    <property type="evidence" value="ECO:0007669"/>
    <property type="project" value="UniProtKB-UniRule"/>
</dbReference>
<dbReference type="GO" id="GO:0005737">
    <property type="term" value="C:cytoplasm"/>
    <property type="evidence" value="ECO:0007669"/>
    <property type="project" value="UniProtKB-SubCell"/>
</dbReference>
<dbReference type="GO" id="GO:0005524">
    <property type="term" value="F:ATP binding"/>
    <property type="evidence" value="ECO:0007669"/>
    <property type="project" value="UniProtKB-KW"/>
</dbReference>
<dbReference type="EMBL" id="AP011737">
    <property type="protein sequence ID" value="BAL56071.1"/>
    <property type="molecule type" value="Genomic_DNA"/>
</dbReference>
<dbReference type="UniPathway" id="UPA00074">
    <property type="reaction ID" value="UER00128"/>
</dbReference>
<reference evidence="9" key="2">
    <citation type="journal article" date="2012" name="PLoS ONE">
        <title>A Deeply Branching Thermophilic Bacterium with an Ancient Acetyl-CoA Pathway Dominates a Subsurface Ecosystem.</title>
        <authorList>
            <person name="Takami H."/>
            <person name="Noguchi H."/>
            <person name="Takaki Y."/>
            <person name="Uchiyama I."/>
            <person name="Toyoda A."/>
            <person name="Nishi S."/>
            <person name="Chee G.-J."/>
            <person name="Arai W."/>
            <person name="Nunoura T."/>
            <person name="Itoh T."/>
            <person name="Hattori M."/>
            <person name="Takai K."/>
        </authorList>
    </citation>
    <scope>NUCLEOTIDE SEQUENCE</scope>
</reference>
<evidence type="ECO:0000256" key="5">
    <source>
        <dbReference type="ARBA" id="ARBA00022801"/>
    </source>
</evidence>
<dbReference type="PROSITE" id="PS51273">
    <property type="entry name" value="GATASE_TYPE_1"/>
    <property type="match status" value="1"/>
</dbReference>
<dbReference type="PANTHER" id="PTHR47552">
    <property type="entry name" value="PHOSPHORIBOSYLFORMYLGLYCINAMIDINE SYNTHASE SUBUNIT PURQ"/>
    <property type="match status" value="1"/>
</dbReference>
<evidence type="ECO:0000256" key="1">
    <source>
        <dbReference type="ARBA" id="ARBA00022490"/>
    </source>
</evidence>
<keyword evidence="1 8" id="KW-0963">Cytoplasm</keyword>
<evidence type="ECO:0000256" key="6">
    <source>
        <dbReference type="ARBA" id="ARBA00022840"/>
    </source>
</evidence>
<protein>
    <recommendedName>
        <fullName evidence="8">Phosphoribosylformylglycinamidine synthase subunit PurQ</fullName>
        <shortName evidence="8">FGAM synthase</shortName>
        <ecNumber evidence="8">6.3.5.3</ecNumber>
    </recommendedName>
    <alternativeName>
        <fullName evidence="8">Formylglycinamide ribonucleotide amidotransferase subunit I</fullName>
        <shortName evidence="8">FGAR amidotransferase I</shortName>
        <shortName evidence="8">FGAR-AT I</shortName>
    </alternativeName>
    <alternativeName>
        <fullName evidence="8">Glutaminase PurQ</fullName>
        <ecNumber evidence="8">3.5.1.2</ecNumber>
    </alternativeName>
    <alternativeName>
        <fullName evidence="8">Phosphoribosylformylglycinamidine synthase subunit I</fullName>
    </alternativeName>
</protein>
<evidence type="ECO:0000256" key="4">
    <source>
        <dbReference type="ARBA" id="ARBA00022755"/>
    </source>
</evidence>
<dbReference type="HAMAP" id="MF_00421">
    <property type="entry name" value="PurQ"/>
    <property type="match status" value="1"/>
</dbReference>
<keyword evidence="3 8" id="KW-0547">Nucleotide-binding</keyword>
<comment type="pathway">
    <text evidence="8">Purine metabolism; IMP biosynthesis via de novo pathway; 5-amino-1-(5-phospho-D-ribosyl)imidazole from N(2)-formyl-N(1)-(5-phospho-D-ribosyl)glycinamide: step 1/2.</text>
</comment>
<dbReference type="GO" id="GO:0004359">
    <property type="term" value="F:glutaminase activity"/>
    <property type="evidence" value="ECO:0007669"/>
    <property type="project" value="UniProtKB-EC"/>
</dbReference>
<feature type="active site" description="Nucleophile" evidence="8">
    <location>
        <position position="86"/>
    </location>
</feature>
<evidence type="ECO:0000256" key="3">
    <source>
        <dbReference type="ARBA" id="ARBA00022741"/>
    </source>
</evidence>
<dbReference type="SUPFAM" id="SSF52317">
    <property type="entry name" value="Class I glutamine amidotransferase-like"/>
    <property type="match status" value="1"/>
</dbReference>
<evidence type="ECO:0000256" key="7">
    <source>
        <dbReference type="ARBA" id="ARBA00022962"/>
    </source>
</evidence>
<dbReference type="Gene3D" id="3.40.50.880">
    <property type="match status" value="1"/>
</dbReference>
<keyword evidence="5 8" id="KW-0378">Hydrolase</keyword>
<evidence type="ECO:0000256" key="8">
    <source>
        <dbReference type="HAMAP-Rule" id="MF_00421"/>
    </source>
</evidence>
<accession>H5SIT5</accession>
<dbReference type="PANTHER" id="PTHR47552:SF1">
    <property type="entry name" value="PHOSPHORIBOSYLFORMYLGLYCINAMIDINE SYNTHASE SUBUNIT PURQ"/>
    <property type="match status" value="1"/>
</dbReference>
<feature type="active site" evidence="8">
    <location>
        <position position="203"/>
    </location>
</feature>
<dbReference type="InterPro" id="IPR010075">
    <property type="entry name" value="PRibForGlyAmidine_synth_PurQ"/>
</dbReference>
<gene>
    <name evidence="8" type="primary">purQ</name>
    <name evidence="9" type="ORF">HGMM_F34F02C08</name>
</gene>
<sequence>MKFGVVVFPGSNCDHDAYHVISKVLGQPVDFIWHKQTALGDYDAVILPGGFSYGDYLRAGALARFSPIMGAVREFAARGGFVLGICNGFQILCESGLLPGALMRNRGRRFLCQFVHVRVEATDTPFTQLYRKGQVLHLPIAHGEGNYYCDPETLAELRRENRIIFRYCDAEGNVTEAANPNGSLDNIAGICNRERNVLGMMPHPERASEEILGSSDGRALFQSLALVLAAMTRE</sequence>
<dbReference type="EC" id="6.3.5.3" evidence="8"/>
<name>H5SIT5_9BACT</name>
<keyword evidence="4 8" id="KW-0658">Purine biosynthesis</keyword>
<feature type="active site" evidence="8">
    <location>
        <position position="205"/>
    </location>
</feature>
<dbReference type="AlphaFoldDB" id="H5SIT5"/>
<dbReference type="Pfam" id="PF13507">
    <property type="entry name" value="GATase_5"/>
    <property type="match status" value="1"/>
</dbReference>
<dbReference type="NCBIfam" id="NF002957">
    <property type="entry name" value="PRK03619.1"/>
    <property type="match status" value="1"/>
</dbReference>
<proteinExistence type="inferred from homology"/>
<comment type="catalytic activity">
    <reaction evidence="8">
        <text>L-glutamine + H2O = L-glutamate + NH4(+)</text>
        <dbReference type="Rhea" id="RHEA:15889"/>
        <dbReference type="ChEBI" id="CHEBI:15377"/>
        <dbReference type="ChEBI" id="CHEBI:28938"/>
        <dbReference type="ChEBI" id="CHEBI:29985"/>
        <dbReference type="ChEBI" id="CHEBI:58359"/>
        <dbReference type="EC" id="3.5.1.2"/>
    </reaction>
</comment>
<reference evidence="9" key="1">
    <citation type="journal article" date="2005" name="Environ. Microbiol.">
        <title>Genetic and functional properties of uncultivated thermophilic crenarchaeotes from a subsurface gold mine as revealed by analysis of genome fragments.</title>
        <authorList>
            <person name="Nunoura T."/>
            <person name="Hirayama H."/>
            <person name="Takami H."/>
            <person name="Oida H."/>
            <person name="Nishi S."/>
            <person name="Shimamura S."/>
            <person name="Suzuki Y."/>
            <person name="Inagaki F."/>
            <person name="Takai K."/>
            <person name="Nealson K.H."/>
            <person name="Horikoshi K."/>
        </authorList>
    </citation>
    <scope>NUCLEOTIDE SEQUENCE</scope>
</reference>
<keyword evidence="6 8" id="KW-0067">ATP-binding</keyword>
<evidence type="ECO:0000313" key="9">
    <source>
        <dbReference type="EMBL" id="BAL56071.1"/>
    </source>
</evidence>
<comment type="subunit">
    <text evidence="8">Part of the FGAM synthase complex composed of 1 PurL, 1 PurQ and 2 PurS subunits.</text>
</comment>
<keyword evidence="7 8" id="KW-0315">Glutamine amidotransferase</keyword>
<dbReference type="NCBIfam" id="TIGR01737">
    <property type="entry name" value="FGAM_synth_I"/>
    <property type="match status" value="1"/>
</dbReference>
<dbReference type="CDD" id="cd01740">
    <property type="entry name" value="GATase1_FGAR_AT"/>
    <property type="match status" value="1"/>
</dbReference>
<comment type="catalytic activity">
    <reaction evidence="8">
        <text>N(2)-formyl-N(1)-(5-phospho-beta-D-ribosyl)glycinamide + L-glutamine + ATP + H2O = 2-formamido-N(1)-(5-O-phospho-beta-D-ribosyl)acetamidine + L-glutamate + ADP + phosphate + H(+)</text>
        <dbReference type="Rhea" id="RHEA:17129"/>
        <dbReference type="ChEBI" id="CHEBI:15377"/>
        <dbReference type="ChEBI" id="CHEBI:15378"/>
        <dbReference type="ChEBI" id="CHEBI:29985"/>
        <dbReference type="ChEBI" id="CHEBI:30616"/>
        <dbReference type="ChEBI" id="CHEBI:43474"/>
        <dbReference type="ChEBI" id="CHEBI:58359"/>
        <dbReference type="ChEBI" id="CHEBI:147286"/>
        <dbReference type="ChEBI" id="CHEBI:147287"/>
        <dbReference type="ChEBI" id="CHEBI:456216"/>
        <dbReference type="EC" id="6.3.5.3"/>
    </reaction>
</comment>
<evidence type="ECO:0000256" key="2">
    <source>
        <dbReference type="ARBA" id="ARBA00022598"/>
    </source>
</evidence>
<dbReference type="SMART" id="SM01211">
    <property type="entry name" value="GATase_5"/>
    <property type="match status" value="1"/>
</dbReference>
<dbReference type="InterPro" id="IPR029062">
    <property type="entry name" value="Class_I_gatase-like"/>
</dbReference>
<comment type="subcellular location">
    <subcellularLocation>
        <location evidence="8">Cytoplasm</location>
    </subcellularLocation>
</comment>